<sequence>MYGLCKGGSKVSLYNTFKKIDRANKKAVRNAERRRRELIRIQKENQRLAELEAAQLEVEIYENRIEVLKSIHVDSSDPIDWLELSNEAPPFESGTPGPHEKEALNMLQTYKPSLRDKLFGRGDAHKLQLEQDVLEAKKEDQTLYKSWEDRVTWANQILSGNTAVFLDVLEEMNPFEDLFEIGSSIDLKILDANIMEATVYVQSEEVIPQKTKTLTTHGKLSEKNMPKGAYYELYQDYVCGVCLRVARELFALLPINTVYLHAVGDFLNTSTGHNEESAVLSAVMDRETIESFNYSLLDPSDALTHFNHIMNFQKTKGLLPVEPILAISEEGDL</sequence>
<protein>
    <submittedName>
        <fullName evidence="2">Uncharacterized protein</fullName>
    </submittedName>
</protein>
<organism evidence="2 3">
    <name type="scientific">Domibacillus antri</name>
    <dbReference type="NCBI Taxonomy" id="1714264"/>
    <lineage>
        <taxon>Bacteria</taxon>
        <taxon>Bacillati</taxon>
        <taxon>Bacillota</taxon>
        <taxon>Bacilli</taxon>
        <taxon>Bacillales</taxon>
        <taxon>Bacillaceae</taxon>
        <taxon>Domibacillus</taxon>
    </lineage>
</organism>
<feature type="coiled-coil region" evidence="1">
    <location>
        <begin position="24"/>
        <end position="71"/>
    </location>
</feature>
<proteinExistence type="predicted"/>
<gene>
    <name evidence="2" type="ORF">BTO30_02710</name>
</gene>
<accession>A0A1Q8Q9F3</accession>
<evidence type="ECO:0000313" key="3">
    <source>
        <dbReference type="Proteomes" id="UP000185568"/>
    </source>
</evidence>
<dbReference type="AlphaFoldDB" id="A0A1Q8Q9F3"/>
<dbReference type="Proteomes" id="UP000185568">
    <property type="component" value="Unassembled WGS sequence"/>
</dbReference>
<evidence type="ECO:0000313" key="2">
    <source>
        <dbReference type="EMBL" id="OLN23895.1"/>
    </source>
</evidence>
<dbReference type="EMBL" id="MSDU01000004">
    <property type="protein sequence ID" value="OLN23895.1"/>
    <property type="molecule type" value="Genomic_DNA"/>
</dbReference>
<evidence type="ECO:0000256" key="1">
    <source>
        <dbReference type="SAM" id="Coils"/>
    </source>
</evidence>
<comment type="caution">
    <text evidence="2">The sequence shown here is derived from an EMBL/GenBank/DDBJ whole genome shotgun (WGS) entry which is preliminary data.</text>
</comment>
<keyword evidence="1" id="KW-0175">Coiled coil</keyword>
<keyword evidence="3" id="KW-1185">Reference proteome</keyword>
<reference evidence="2 3" key="1">
    <citation type="submission" date="2016-12" db="EMBL/GenBank/DDBJ databases">
        <title>Domibacillus antri genome sequencing.</title>
        <authorList>
            <person name="Verma A."/>
            <person name="Krishnamurthi S."/>
        </authorList>
    </citation>
    <scope>NUCLEOTIDE SEQUENCE [LARGE SCALE GENOMIC DNA]</scope>
    <source>
        <strain evidence="2 3">XD80</strain>
    </source>
</reference>
<dbReference type="STRING" id="1714264.BTO30_02710"/>
<name>A0A1Q8Q9F3_9BACI</name>